<evidence type="ECO:0000256" key="2">
    <source>
        <dbReference type="ARBA" id="ARBA00022692"/>
    </source>
</evidence>
<dbReference type="InterPro" id="IPR001129">
    <property type="entry name" value="Membr-assoc_MAPEG"/>
</dbReference>
<feature type="transmembrane region" description="Helical" evidence="5">
    <location>
        <begin position="6"/>
        <end position="27"/>
    </location>
</feature>
<dbReference type="RefSeq" id="WP_146798883.1">
    <property type="nucleotide sequence ID" value="NZ_VOLP01000008.1"/>
</dbReference>
<keyword evidence="4 5" id="KW-0472">Membrane</keyword>
<evidence type="ECO:0000313" key="8">
    <source>
        <dbReference type="Proteomes" id="UP000321525"/>
    </source>
</evidence>
<dbReference type="EMBL" id="VOLQ01000005">
    <property type="protein sequence ID" value="TWX70229.1"/>
    <property type="molecule type" value="Genomic_DNA"/>
</dbReference>
<feature type="transmembrane region" description="Helical" evidence="5">
    <location>
        <begin position="109"/>
        <end position="130"/>
    </location>
</feature>
<evidence type="ECO:0000256" key="4">
    <source>
        <dbReference type="ARBA" id="ARBA00023136"/>
    </source>
</evidence>
<sequence>MVVSLSITGLYTSLLALLFVGLAINIIRLRLRFKAGIGDGGHQPLAKAIRVHGNFAEYIPMALLMLGIYEVNGASPIVLHALGAMLFIGRVFHAVGLSKTTGVSKQRQIGMLSLFLVMLILAVENIRLFITAV</sequence>
<protein>
    <submittedName>
        <fullName evidence="7">Glutathione S-transferase</fullName>
    </submittedName>
</protein>
<evidence type="ECO:0000313" key="6">
    <source>
        <dbReference type="EMBL" id="TWX60976.1"/>
    </source>
</evidence>
<reference evidence="7 9" key="1">
    <citation type="submission" date="2019-07" db="EMBL/GenBank/DDBJ databases">
        <title>Genomes of sea-ice associated Colwellia species.</title>
        <authorList>
            <person name="Bowman J.P."/>
        </authorList>
    </citation>
    <scope>NUCLEOTIDE SEQUENCE [LARGE SCALE GENOMIC DNA]</scope>
    <source>
        <strain evidence="6 8">ACAM 607</strain>
        <strain evidence="7 9">IC036</strain>
    </source>
</reference>
<name>A0A5C6QN08_9GAMM</name>
<keyword evidence="2 5" id="KW-0812">Transmembrane</keyword>
<dbReference type="InterPro" id="IPR023352">
    <property type="entry name" value="MAPEG-like_dom_sf"/>
</dbReference>
<dbReference type="Proteomes" id="UP000321917">
    <property type="component" value="Unassembled WGS sequence"/>
</dbReference>
<evidence type="ECO:0000256" key="3">
    <source>
        <dbReference type="ARBA" id="ARBA00022989"/>
    </source>
</evidence>
<comment type="subcellular location">
    <subcellularLocation>
        <location evidence="1">Membrane</location>
    </subcellularLocation>
</comment>
<comment type="caution">
    <text evidence="7">The sequence shown here is derived from an EMBL/GenBank/DDBJ whole genome shotgun (WGS) entry which is preliminary data.</text>
</comment>
<evidence type="ECO:0000313" key="9">
    <source>
        <dbReference type="Proteomes" id="UP000321917"/>
    </source>
</evidence>
<dbReference type="EMBL" id="VOLR01000007">
    <property type="protein sequence ID" value="TWX60976.1"/>
    <property type="molecule type" value="Genomic_DNA"/>
</dbReference>
<dbReference type="Gene3D" id="1.20.120.550">
    <property type="entry name" value="Membrane associated eicosanoid/glutathione metabolism-like domain"/>
    <property type="match status" value="1"/>
</dbReference>
<evidence type="ECO:0000313" key="7">
    <source>
        <dbReference type="EMBL" id="TWX70229.1"/>
    </source>
</evidence>
<organism evidence="7 9">
    <name type="scientific">Colwellia hornerae</name>
    <dbReference type="NCBI Taxonomy" id="89402"/>
    <lineage>
        <taxon>Bacteria</taxon>
        <taxon>Pseudomonadati</taxon>
        <taxon>Pseudomonadota</taxon>
        <taxon>Gammaproteobacteria</taxon>
        <taxon>Alteromonadales</taxon>
        <taxon>Colwelliaceae</taxon>
        <taxon>Colwellia</taxon>
    </lineage>
</organism>
<dbReference type="GO" id="GO:0016020">
    <property type="term" value="C:membrane"/>
    <property type="evidence" value="ECO:0007669"/>
    <property type="project" value="UniProtKB-SubCell"/>
</dbReference>
<proteinExistence type="predicted"/>
<dbReference type="PANTHER" id="PTHR35814">
    <property type="match status" value="1"/>
</dbReference>
<dbReference type="GO" id="GO:0016740">
    <property type="term" value="F:transferase activity"/>
    <property type="evidence" value="ECO:0007669"/>
    <property type="project" value="UniProtKB-KW"/>
</dbReference>
<dbReference type="Proteomes" id="UP000321525">
    <property type="component" value="Unassembled WGS sequence"/>
</dbReference>
<dbReference type="PANTHER" id="PTHR35814:SF1">
    <property type="entry name" value="GLUTATHIONE S-TRANSFERASE-RELATED"/>
    <property type="match status" value="1"/>
</dbReference>
<keyword evidence="7" id="KW-0808">Transferase</keyword>
<dbReference type="Pfam" id="PF01124">
    <property type="entry name" value="MAPEG"/>
    <property type="match status" value="1"/>
</dbReference>
<evidence type="ECO:0000256" key="5">
    <source>
        <dbReference type="SAM" id="Phobius"/>
    </source>
</evidence>
<accession>A0A5C6QN08</accession>
<feature type="transmembrane region" description="Helical" evidence="5">
    <location>
        <begin position="77"/>
        <end position="97"/>
    </location>
</feature>
<gene>
    <name evidence="6" type="ORF">ESZ26_06175</name>
    <name evidence="7" type="ORF">ESZ27_03665</name>
</gene>
<evidence type="ECO:0000256" key="1">
    <source>
        <dbReference type="ARBA" id="ARBA00004370"/>
    </source>
</evidence>
<dbReference type="AlphaFoldDB" id="A0A5C6QN08"/>
<dbReference type="SUPFAM" id="SSF161084">
    <property type="entry name" value="MAPEG domain-like"/>
    <property type="match status" value="1"/>
</dbReference>
<dbReference type="OrthoDB" id="8537976at2"/>
<keyword evidence="3 5" id="KW-1133">Transmembrane helix</keyword>
<keyword evidence="8" id="KW-1185">Reference proteome</keyword>